<dbReference type="OMA" id="LELPVEX"/>
<evidence type="ECO:0000256" key="9">
    <source>
        <dbReference type="ARBA" id="ARBA00042039"/>
    </source>
</evidence>
<keyword evidence="7 10" id="KW-0472">Membrane</keyword>
<feature type="transmembrane region" description="Helical" evidence="10">
    <location>
        <begin position="281"/>
        <end position="306"/>
    </location>
</feature>
<evidence type="ECO:0000256" key="4">
    <source>
        <dbReference type="ARBA" id="ARBA00022597"/>
    </source>
</evidence>
<dbReference type="InterPro" id="IPR036259">
    <property type="entry name" value="MFS_trans_sf"/>
</dbReference>
<dbReference type="PIRSF" id="PIRSF002808">
    <property type="entry name" value="Hexose_phosphate_transp"/>
    <property type="match status" value="1"/>
</dbReference>
<reference evidence="12" key="2">
    <citation type="submission" date="2025-08" db="UniProtKB">
        <authorList>
            <consortium name="Ensembl"/>
        </authorList>
    </citation>
    <scope>IDENTIFICATION</scope>
</reference>
<keyword evidence="6 10" id="KW-1133">Transmembrane helix</keyword>
<feature type="transmembrane region" description="Helical" evidence="10">
    <location>
        <begin position="20"/>
        <end position="37"/>
    </location>
</feature>
<dbReference type="Proteomes" id="UP000314987">
    <property type="component" value="Unassembled WGS sequence"/>
</dbReference>
<dbReference type="Gene3D" id="1.20.1250.20">
    <property type="entry name" value="MFS general substrate transporter like domains"/>
    <property type="match status" value="2"/>
</dbReference>
<dbReference type="STRING" id="29139.ENSVURP00010002587"/>
<sequence>MAWPHLFRAVGPLFPQCSPHHVTVFLLTFTSYILYHTSRKTFSDVKVYITSHCTPLYSDVSPNGTYFFLNTKQAILPGGTLDTIFLFSYAMGIFINNIIGEWISLQLVMAIGMCSSALVFFCFGTLTNFPHFYNKWFYICLWVLNGLLESTAWPCVVANMDNWFGLTGQGFVFGLWSACASMGNILGACLASLLLQHGYEYTFLVTASMQLAAGLIIFFTLWLLPKEPGLIDTEDRNGFEEDFDSLLMNYEDNETDEVGGKGDDILPQATDFSEAPSLLGVLLYFLGYANMELVNYCFLFWLLFYLNSSFGWRESQVSQLSVWYDAEGIVGGTFQGFLTNVVQKRSMLAVCVLLAIGSLVRYSHTPQTKAITALLMSITGLFIGGPSDVMGSAIPDDLGCQEQMKRSREALATVTGIVDRTVSMGTAVGQYLVSLIQDKLGWMWVFYFFVLMTGCTILLISILLLREIRDFVQKRTTQTFRE</sequence>
<feature type="transmembrane region" description="Helical" evidence="10">
    <location>
        <begin position="173"/>
        <end position="195"/>
    </location>
</feature>
<feature type="transmembrane region" description="Helical" evidence="10">
    <location>
        <begin position="107"/>
        <end position="129"/>
    </location>
</feature>
<evidence type="ECO:0000313" key="12">
    <source>
        <dbReference type="Ensembl" id="ENSVURP00010002587.1"/>
    </source>
</evidence>
<reference evidence="13" key="1">
    <citation type="submission" date="2018-12" db="EMBL/GenBank/DDBJ databases">
        <authorList>
            <person name="Yazar S."/>
        </authorList>
    </citation>
    <scope>NUCLEOTIDE SEQUENCE [LARGE SCALE GENOMIC DNA]</scope>
</reference>
<keyword evidence="3" id="KW-0813">Transport</keyword>
<name>A0A4X2JZV2_VOMUR</name>
<reference evidence="12" key="3">
    <citation type="submission" date="2025-09" db="UniProtKB">
        <authorList>
            <consortium name="Ensembl"/>
        </authorList>
    </citation>
    <scope>IDENTIFICATION</scope>
</reference>
<evidence type="ECO:0000256" key="2">
    <source>
        <dbReference type="ARBA" id="ARBA00009598"/>
    </source>
</evidence>
<dbReference type="Pfam" id="PF07690">
    <property type="entry name" value="MFS_1"/>
    <property type="match status" value="1"/>
</dbReference>
<gene>
    <name evidence="12" type="primary">LOC114023998</name>
</gene>
<dbReference type="PANTHER" id="PTHR43184">
    <property type="entry name" value="MAJOR FACILITATOR SUPERFAMILY TRANSPORTER 16, ISOFORM B"/>
    <property type="match status" value="1"/>
</dbReference>
<dbReference type="PROSITE" id="PS50850">
    <property type="entry name" value="MFS"/>
    <property type="match status" value="1"/>
</dbReference>
<dbReference type="InterPro" id="IPR020846">
    <property type="entry name" value="MFS_dom"/>
</dbReference>
<feature type="transmembrane region" description="Helical" evidence="10">
    <location>
        <begin position="202"/>
        <end position="224"/>
    </location>
</feature>
<comment type="similarity">
    <text evidence="2">Belongs to the major facilitator superfamily. Organophosphate:Pi antiporter (OPA) (TC 2.A.1.4) family.</text>
</comment>
<keyword evidence="13" id="KW-1185">Reference proteome</keyword>
<keyword evidence="4" id="KW-0762">Sugar transport</keyword>
<proteinExistence type="inferred from homology"/>
<dbReference type="PANTHER" id="PTHR43184:SF12">
    <property type="entry name" value="SUGAR PHOSPHATE EXCHANGER 3"/>
    <property type="match status" value="1"/>
</dbReference>
<evidence type="ECO:0000256" key="1">
    <source>
        <dbReference type="ARBA" id="ARBA00004141"/>
    </source>
</evidence>
<evidence type="ECO:0000256" key="5">
    <source>
        <dbReference type="ARBA" id="ARBA00022692"/>
    </source>
</evidence>
<evidence type="ECO:0000256" key="7">
    <source>
        <dbReference type="ARBA" id="ARBA00023136"/>
    </source>
</evidence>
<feature type="transmembrane region" description="Helical" evidence="10">
    <location>
        <begin position="74"/>
        <end position="95"/>
    </location>
</feature>
<feature type="transmembrane region" description="Helical" evidence="10">
    <location>
        <begin position="444"/>
        <end position="465"/>
    </location>
</feature>
<dbReference type="InterPro" id="IPR011701">
    <property type="entry name" value="MFS"/>
</dbReference>
<dbReference type="AlphaFoldDB" id="A0A4X2JZV2"/>
<evidence type="ECO:0000313" key="13">
    <source>
        <dbReference type="Proteomes" id="UP000314987"/>
    </source>
</evidence>
<dbReference type="GO" id="GO:0005789">
    <property type="term" value="C:endoplasmic reticulum membrane"/>
    <property type="evidence" value="ECO:0007669"/>
    <property type="project" value="TreeGrafter"/>
</dbReference>
<evidence type="ECO:0000256" key="3">
    <source>
        <dbReference type="ARBA" id="ARBA00022448"/>
    </source>
</evidence>
<keyword evidence="5 10" id="KW-0812">Transmembrane</keyword>
<protein>
    <recommendedName>
        <fullName evidence="8">Sugar phosphate exchanger 3</fullName>
    </recommendedName>
    <alternativeName>
        <fullName evidence="9">Solute carrier family 37 member 3</fullName>
    </alternativeName>
</protein>
<evidence type="ECO:0000256" key="6">
    <source>
        <dbReference type="ARBA" id="ARBA00022989"/>
    </source>
</evidence>
<organism evidence="12 13">
    <name type="scientific">Vombatus ursinus</name>
    <name type="common">Common wombat</name>
    <dbReference type="NCBI Taxonomy" id="29139"/>
    <lineage>
        <taxon>Eukaryota</taxon>
        <taxon>Metazoa</taxon>
        <taxon>Chordata</taxon>
        <taxon>Craniata</taxon>
        <taxon>Vertebrata</taxon>
        <taxon>Euteleostomi</taxon>
        <taxon>Mammalia</taxon>
        <taxon>Metatheria</taxon>
        <taxon>Diprotodontia</taxon>
        <taxon>Vombatidae</taxon>
        <taxon>Vombatus</taxon>
    </lineage>
</organism>
<dbReference type="InterPro" id="IPR000849">
    <property type="entry name" value="Sugar_P_transporter"/>
</dbReference>
<accession>A0A4X2JZV2</accession>
<dbReference type="SUPFAM" id="SSF103473">
    <property type="entry name" value="MFS general substrate transporter"/>
    <property type="match status" value="1"/>
</dbReference>
<feature type="transmembrane region" description="Helical" evidence="10">
    <location>
        <begin position="136"/>
        <end position="153"/>
    </location>
</feature>
<comment type="subcellular location">
    <subcellularLocation>
        <location evidence="1">Membrane</location>
        <topology evidence="1">Multi-pass membrane protein</topology>
    </subcellularLocation>
</comment>
<evidence type="ECO:0000256" key="10">
    <source>
        <dbReference type="SAM" id="Phobius"/>
    </source>
</evidence>
<dbReference type="GeneTree" id="ENSGT00940000165554"/>
<feature type="domain" description="Major facilitator superfamily (MFS) profile" evidence="11">
    <location>
        <begin position="24"/>
        <end position="469"/>
    </location>
</feature>
<dbReference type="Ensembl" id="ENSVURT00010002936.1">
    <property type="protein sequence ID" value="ENSVURP00010002587.1"/>
    <property type="gene ID" value="ENSVURG00010002110.1"/>
</dbReference>
<evidence type="ECO:0000259" key="11">
    <source>
        <dbReference type="PROSITE" id="PS50850"/>
    </source>
</evidence>
<feature type="transmembrane region" description="Helical" evidence="10">
    <location>
        <begin position="410"/>
        <end position="432"/>
    </location>
</feature>
<dbReference type="GO" id="GO:0022857">
    <property type="term" value="F:transmembrane transporter activity"/>
    <property type="evidence" value="ECO:0007669"/>
    <property type="project" value="InterPro"/>
</dbReference>
<evidence type="ECO:0000256" key="8">
    <source>
        <dbReference type="ARBA" id="ARBA00041091"/>
    </source>
</evidence>